<reference evidence="1" key="2">
    <citation type="submission" date="2012-06" db="EMBL/GenBank/DDBJ databases">
        <authorList>
            <person name="Yu Y."/>
            <person name="Currie J."/>
            <person name="Lomeli R."/>
            <person name="Angelova A."/>
            <person name="Collura K."/>
            <person name="Wissotski M."/>
            <person name="Campos D."/>
            <person name="Kudrna D."/>
            <person name="Golser W."/>
            <person name="Ashely E."/>
            <person name="Descour A."/>
            <person name="Fernandes J."/>
            <person name="Soderlund C."/>
            <person name="Walbot V."/>
        </authorList>
    </citation>
    <scope>NUCLEOTIDE SEQUENCE</scope>
    <source>
        <strain evidence="1">B73</strain>
    </source>
</reference>
<dbReference type="AlphaFoldDB" id="C4IYI0"/>
<protein>
    <submittedName>
        <fullName evidence="1">Uncharacterized protein</fullName>
    </submittedName>
</protein>
<dbReference type="EMBL" id="BT083627">
    <property type="protein sequence ID" value="ACR33980.1"/>
    <property type="molecule type" value="mRNA"/>
</dbReference>
<evidence type="ECO:0000313" key="1">
    <source>
        <dbReference type="EMBL" id="ACR33980.1"/>
    </source>
</evidence>
<name>C4IYI0_MAIZE</name>
<organism evidence="1">
    <name type="scientific">Zea mays</name>
    <name type="common">Maize</name>
    <dbReference type="NCBI Taxonomy" id="4577"/>
    <lineage>
        <taxon>Eukaryota</taxon>
        <taxon>Viridiplantae</taxon>
        <taxon>Streptophyta</taxon>
        <taxon>Embryophyta</taxon>
        <taxon>Tracheophyta</taxon>
        <taxon>Spermatophyta</taxon>
        <taxon>Magnoliopsida</taxon>
        <taxon>Liliopsida</taxon>
        <taxon>Poales</taxon>
        <taxon>Poaceae</taxon>
        <taxon>PACMAD clade</taxon>
        <taxon>Panicoideae</taxon>
        <taxon>Andropogonodae</taxon>
        <taxon>Andropogoneae</taxon>
        <taxon>Tripsacinae</taxon>
        <taxon>Zea</taxon>
    </lineage>
</organism>
<dbReference type="EMBL" id="BT085190">
    <property type="protein sequence ID" value="ACR35543.1"/>
    <property type="molecule type" value="mRNA"/>
</dbReference>
<sequence length="61" mass="7009">MRSIFGYRHAMYQLEVTVRGCGAYRDTIIQYLLSSFKVGLRALKVGSFQETDPLTASRLRH</sequence>
<accession>C4IYI0</accession>
<reference evidence="1" key="1">
    <citation type="journal article" date="2009" name="PLoS Genet.">
        <title>Sequencing, mapping, and analysis of 27,455 maize full-length cDNAs.</title>
        <authorList>
            <person name="Soderlund C."/>
            <person name="Descour A."/>
            <person name="Kudrna D."/>
            <person name="Bomhoff M."/>
            <person name="Boyd L."/>
            <person name="Currie J."/>
            <person name="Angelova A."/>
            <person name="Collura K."/>
            <person name="Wissotski M."/>
            <person name="Ashley E."/>
            <person name="Morrow D."/>
            <person name="Fernandes J."/>
            <person name="Walbot V."/>
            <person name="Yu Y."/>
        </authorList>
    </citation>
    <scope>NUCLEOTIDE SEQUENCE</scope>
    <source>
        <strain evidence="1">B73</strain>
    </source>
</reference>
<proteinExistence type="evidence at transcript level"/>